<feature type="chain" id="PRO_5047360214" description="Porin domain-containing protein" evidence="1">
    <location>
        <begin position="20"/>
        <end position="79"/>
    </location>
</feature>
<evidence type="ECO:0000313" key="4">
    <source>
        <dbReference type="Proteomes" id="UP000727654"/>
    </source>
</evidence>
<dbReference type="Pfam" id="PF13609">
    <property type="entry name" value="Porin_4"/>
    <property type="match status" value="1"/>
</dbReference>
<sequence length="79" mass="8232">MKKAILALAAAMTCGAAQAQSSVTLYGVADVNIEYVNKVGVVPSAANGFKCARLTDRGRTCGIDRKNDGGRVRAQARTC</sequence>
<keyword evidence="1" id="KW-0732">Signal</keyword>
<dbReference type="SUPFAM" id="SSF56935">
    <property type="entry name" value="Porins"/>
    <property type="match status" value="1"/>
</dbReference>
<dbReference type="RefSeq" id="WP_396022621.1">
    <property type="nucleotide sequence ID" value="NZ_CAJZAI010000002.1"/>
</dbReference>
<dbReference type="Gene3D" id="2.40.160.10">
    <property type="entry name" value="Porin"/>
    <property type="match status" value="1"/>
</dbReference>
<accession>A0ABM8WJA0</accession>
<keyword evidence="4" id="KW-1185">Reference proteome</keyword>
<evidence type="ECO:0000256" key="1">
    <source>
        <dbReference type="SAM" id="SignalP"/>
    </source>
</evidence>
<evidence type="ECO:0000259" key="2">
    <source>
        <dbReference type="Pfam" id="PF13609"/>
    </source>
</evidence>
<protein>
    <recommendedName>
        <fullName evidence="2">Porin domain-containing protein</fullName>
    </recommendedName>
</protein>
<organism evidence="3 4">
    <name type="scientific">Cupriavidus laharis</name>
    <dbReference type="NCBI Taxonomy" id="151654"/>
    <lineage>
        <taxon>Bacteria</taxon>
        <taxon>Pseudomonadati</taxon>
        <taxon>Pseudomonadota</taxon>
        <taxon>Betaproteobacteria</taxon>
        <taxon>Burkholderiales</taxon>
        <taxon>Burkholderiaceae</taxon>
        <taxon>Cupriavidus</taxon>
    </lineage>
</organism>
<proteinExistence type="predicted"/>
<comment type="caution">
    <text evidence="3">The sequence shown here is derived from an EMBL/GenBank/DDBJ whole genome shotgun (WGS) entry which is preliminary data.</text>
</comment>
<feature type="domain" description="Porin" evidence="2">
    <location>
        <begin position="7"/>
        <end position="41"/>
    </location>
</feature>
<dbReference type="InterPro" id="IPR023614">
    <property type="entry name" value="Porin_dom_sf"/>
</dbReference>
<dbReference type="InterPro" id="IPR033900">
    <property type="entry name" value="Gram_neg_porin_domain"/>
</dbReference>
<dbReference type="EMBL" id="CAJZAI010000002">
    <property type="protein sequence ID" value="CAG9167472.1"/>
    <property type="molecule type" value="Genomic_DNA"/>
</dbReference>
<reference evidence="3 4" key="1">
    <citation type="submission" date="2021-08" db="EMBL/GenBank/DDBJ databases">
        <authorList>
            <person name="Peeters C."/>
        </authorList>
    </citation>
    <scope>NUCLEOTIDE SEQUENCE [LARGE SCALE GENOMIC DNA]</scope>
    <source>
        <strain evidence="3 4">LMG 23992</strain>
    </source>
</reference>
<name>A0ABM8WJA0_9BURK</name>
<gene>
    <name evidence="3" type="ORF">LMG23992_00818</name>
</gene>
<feature type="signal peptide" evidence="1">
    <location>
        <begin position="1"/>
        <end position="19"/>
    </location>
</feature>
<dbReference type="Proteomes" id="UP000727654">
    <property type="component" value="Unassembled WGS sequence"/>
</dbReference>
<evidence type="ECO:0000313" key="3">
    <source>
        <dbReference type="EMBL" id="CAG9167472.1"/>
    </source>
</evidence>